<dbReference type="PANTHER" id="PTHR48044">
    <property type="entry name" value="GLYCOSYLTRANSFERASE"/>
    <property type="match status" value="1"/>
</dbReference>
<dbReference type="CDD" id="cd03784">
    <property type="entry name" value="GT1_Gtf-like"/>
    <property type="match status" value="1"/>
</dbReference>
<dbReference type="GO" id="GO:0016138">
    <property type="term" value="P:glycoside biosynthetic process"/>
    <property type="evidence" value="ECO:0007669"/>
    <property type="project" value="UniProtKB-ARBA"/>
</dbReference>
<keyword evidence="3 6" id="KW-0328">Glycosyltransferase</keyword>
<dbReference type="Pfam" id="PF00201">
    <property type="entry name" value="UDPGT"/>
    <property type="match status" value="1"/>
</dbReference>
<reference evidence="9" key="1">
    <citation type="submission" date="2011-04" db="EMBL/GenBank/DDBJ databases">
        <title>Transcriptome analysis of Bupleurum chinense with focus on genes involved in saikosaponins biosynthesis.</title>
        <authorList>
            <person name="Sui C."/>
            <person name="Zhang J."/>
            <person name="Wei J."/>
            <person name="Chen S."/>
            <person name="Li Y."/>
            <person name="Xu J."/>
            <person name="Jin Y."/>
            <person name="Gao Z."/>
            <person name="Chen H."/>
            <person name="Yang C."/>
            <person name="Zhang Z."/>
        </authorList>
    </citation>
    <scope>NUCLEOTIDE SEQUENCE</scope>
</reference>
<evidence type="ECO:0000259" key="8">
    <source>
        <dbReference type="Pfam" id="PF26168"/>
    </source>
</evidence>
<dbReference type="SUPFAM" id="SSF53756">
    <property type="entry name" value="UDP-Glycosyltransferase/glycogen phosphorylase"/>
    <property type="match status" value="1"/>
</dbReference>
<evidence type="ECO:0000313" key="9">
    <source>
        <dbReference type="EMBL" id="AFK79037.1"/>
    </source>
</evidence>
<evidence type="ECO:0000256" key="7">
    <source>
        <dbReference type="RuleBase" id="RU362057"/>
    </source>
</evidence>
<evidence type="ECO:0000256" key="3">
    <source>
        <dbReference type="ARBA" id="ARBA00022676"/>
    </source>
</evidence>
<dbReference type="Gene3D" id="3.40.50.2000">
    <property type="entry name" value="Glycogen Phosphorylase B"/>
    <property type="match status" value="2"/>
</dbReference>
<evidence type="ECO:0000256" key="1">
    <source>
        <dbReference type="ARBA" id="ARBA00004721"/>
    </source>
</evidence>
<dbReference type="EMBL" id="JF803821">
    <property type="protein sequence ID" value="AFK79037.1"/>
    <property type="molecule type" value="mRNA"/>
</dbReference>
<dbReference type="PROSITE" id="PS00375">
    <property type="entry name" value="UDPGT"/>
    <property type="match status" value="1"/>
</dbReference>
<sequence>MRSMEGKRMKIVMLPYVSHGHISPYLEFAKQLSKRNCFNIYICSTPINLASIKNRVDDGKDDDVRLVELHLPSSEELPPHFHSSNGLPSHLKPNLHRALEMAAPGFTEILKTINPDLVIYDFQPTWPAQVALSLNIPAVFFATTAAANFCLFLFFCKNPDEDSPFPEIYVRNSENPPTERSHPVIRNMVLCFERSTDLVLVKSCREVEGKYIDHLSSVLATKKVIPVGPLVEEDPTEAVEDDKKINEIIKWLDKKNESSVVFVCFGSENYLFGEQVTEMANALESSKCNFIWAVRSPKGEQKGSSSLQLLPQGFVERVGDMGLVIEGWAPQKMILRHSSTGGFLSHCGWNSMNESIKYGVPIIGMPITGDQPSNARIAVATGFGMQIVRNIAEGIYKKDEICDVIRKVMVDESGQSVRKKAKELSLKIEEKGDEYIDKAVEALLQIFRKNKETNQL</sequence>
<dbReference type="InterPro" id="IPR035595">
    <property type="entry name" value="UDP_glycos_trans_CS"/>
</dbReference>
<dbReference type="Pfam" id="PF26168">
    <property type="entry name" value="Glyco_transf_N"/>
    <property type="match status" value="1"/>
</dbReference>
<dbReference type="InterPro" id="IPR002213">
    <property type="entry name" value="UDP_glucos_trans"/>
</dbReference>
<organism evidence="9">
    <name type="scientific">Bupleurum chinense</name>
    <name type="common">Chinese thoroughwax</name>
    <dbReference type="NCBI Taxonomy" id="52451"/>
    <lineage>
        <taxon>Eukaryota</taxon>
        <taxon>Viridiplantae</taxon>
        <taxon>Streptophyta</taxon>
        <taxon>Embryophyta</taxon>
        <taxon>Tracheophyta</taxon>
        <taxon>Spermatophyta</taxon>
        <taxon>Magnoliopsida</taxon>
        <taxon>eudicotyledons</taxon>
        <taxon>Gunneridae</taxon>
        <taxon>Pentapetalae</taxon>
        <taxon>asterids</taxon>
        <taxon>campanulids</taxon>
        <taxon>Apiales</taxon>
        <taxon>Apiaceae</taxon>
        <taxon>Apioideae</taxon>
        <taxon>Bupleureae</taxon>
        <taxon>Bupleurum</taxon>
    </lineage>
</organism>
<accession>I3VI31</accession>
<dbReference type="FunFam" id="3.40.50.2000:FF:000060">
    <property type="entry name" value="Glycosyltransferase"/>
    <property type="match status" value="1"/>
</dbReference>
<keyword evidence="5" id="KW-0414">Isoprene biosynthesis</keyword>
<name>I3VI31_BUPCH</name>
<protein>
    <recommendedName>
        <fullName evidence="7">Glycosyltransferase</fullName>
        <ecNumber evidence="7">2.4.1.-</ecNumber>
    </recommendedName>
</protein>
<dbReference type="AlphaFoldDB" id="I3VI31"/>
<keyword evidence="4 6" id="KW-0808">Transferase</keyword>
<dbReference type="UniPathway" id="UPA00213"/>
<proteinExistence type="evidence at transcript level"/>
<comment type="similarity">
    <text evidence="2 6">Belongs to the UDP-glycosyltransferase family.</text>
</comment>
<dbReference type="GO" id="GO:0008194">
    <property type="term" value="F:UDP-glycosyltransferase activity"/>
    <property type="evidence" value="ECO:0007669"/>
    <property type="project" value="InterPro"/>
</dbReference>
<feature type="domain" description="Glycosyltransferase N-terminal" evidence="8">
    <location>
        <begin position="9"/>
        <end position="230"/>
    </location>
</feature>
<dbReference type="EC" id="2.4.1.-" evidence="7"/>
<comment type="pathway">
    <text evidence="1">Secondary metabolite biosynthesis; terpenoid biosynthesis.</text>
</comment>
<evidence type="ECO:0000256" key="5">
    <source>
        <dbReference type="ARBA" id="ARBA00023229"/>
    </source>
</evidence>
<dbReference type="GO" id="GO:0016114">
    <property type="term" value="P:terpenoid biosynthetic process"/>
    <property type="evidence" value="ECO:0007669"/>
    <property type="project" value="UniProtKB-UniPathway"/>
</dbReference>
<dbReference type="InterPro" id="IPR058980">
    <property type="entry name" value="Glyco_transf_N"/>
</dbReference>
<evidence type="ECO:0000256" key="4">
    <source>
        <dbReference type="ARBA" id="ARBA00022679"/>
    </source>
</evidence>
<evidence type="ECO:0000256" key="2">
    <source>
        <dbReference type="ARBA" id="ARBA00009995"/>
    </source>
</evidence>
<evidence type="ECO:0000256" key="6">
    <source>
        <dbReference type="RuleBase" id="RU003718"/>
    </source>
</evidence>
<dbReference type="PANTHER" id="PTHR48044:SF39">
    <property type="entry name" value="GLYCOSYLTRANSFERASE"/>
    <property type="match status" value="1"/>
</dbReference>